<evidence type="ECO:0000313" key="5">
    <source>
        <dbReference type="EMBL" id="MFC5650520.1"/>
    </source>
</evidence>
<dbReference type="PROSITE" id="PS00687">
    <property type="entry name" value="ALDEHYDE_DEHYDR_GLU"/>
    <property type="match status" value="1"/>
</dbReference>
<feature type="active site" evidence="2">
    <location>
        <position position="248"/>
    </location>
</feature>
<dbReference type="InterPro" id="IPR029510">
    <property type="entry name" value="Ald_DH_CS_GLU"/>
</dbReference>
<evidence type="ECO:0000259" key="4">
    <source>
        <dbReference type="Pfam" id="PF00171"/>
    </source>
</evidence>
<dbReference type="PANTHER" id="PTHR11699">
    <property type="entry name" value="ALDEHYDE DEHYDROGENASE-RELATED"/>
    <property type="match status" value="1"/>
</dbReference>
<dbReference type="Gene3D" id="3.40.309.10">
    <property type="entry name" value="Aldehyde Dehydrogenase, Chain A, domain 2"/>
    <property type="match status" value="1"/>
</dbReference>
<dbReference type="PROSITE" id="PS00070">
    <property type="entry name" value="ALDEHYDE_DEHYDR_CYS"/>
    <property type="match status" value="1"/>
</dbReference>
<evidence type="ECO:0000256" key="3">
    <source>
        <dbReference type="RuleBase" id="RU003345"/>
    </source>
</evidence>
<dbReference type="InterPro" id="IPR016163">
    <property type="entry name" value="Ald_DH_C"/>
</dbReference>
<dbReference type="Pfam" id="PF00171">
    <property type="entry name" value="Aldedh"/>
    <property type="match status" value="1"/>
</dbReference>
<comment type="similarity">
    <text evidence="3">Belongs to the aldehyde dehydrogenase family.</text>
</comment>
<dbReference type="Gene3D" id="3.40.605.10">
    <property type="entry name" value="Aldehyde Dehydrogenase, Chain A, domain 1"/>
    <property type="match status" value="1"/>
</dbReference>
<evidence type="ECO:0000256" key="2">
    <source>
        <dbReference type="PROSITE-ProRule" id="PRU10007"/>
    </source>
</evidence>
<feature type="domain" description="Aldehyde dehydrogenase" evidence="4">
    <location>
        <begin position="13"/>
        <end position="475"/>
    </location>
</feature>
<accession>A0ABW0VXA8</accession>
<evidence type="ECO:0000313" key="6">
    <source>
        <dbReference type="Proteomes" id="UP001596047"/>
    </source>
</evidence>
<name>A0ABW0VXA8_9BACL</name>
<reference evidence="6" key="1">
    <citation type="journal article" date="2019" name="Int. J. Syst. Evol. Microbiol.">
        <title>The Global Catalogue of Microorganisms (GCM) 10K type strain sequencing project: providing services to taxonomists for standard genome sequencing and annotation.</title>
        <authorList>
            <consortium name="The Broad Institute Genomics Platform"/>
            <consortium name="The Broad Institute Genome Sequencing Center for Infectious Disease"/>
            <person name="Wu L."/>
            <person name="Ma J."/>
        </authorList>
    </citation>
    <scope>NUCLEOTIDE SEQUENCE [LARGE SCALE GENOMIC DNA]</scope>
    <source>
        <strain evidence="6">CGMCC 1.3240</strain>
    </source>
</reference>
<keyword evidence="6" id="KW-1185">Reference proteome</keyword>
<dbReference type="InterPro" id="IPR015590">
    <property type="entry name" value="Aldehyde_DH_dom"/>
</dbReference>
<dbReference type="SUPFAM" id="SSF53720">
    <property type="entry name" value="ALDH-like"/>
    <property type="match status" value="1"/>
</dbReference>
<evidence type="ECO:0000256" key="1">
    <source>
        <dbReference type="ARBA" id="ARBA00023002"/>
    </source>
</evidence>
<dbReference type="InterPro" id="IPR016160">
    <property type="entry name" value="Ald_DH_CS_CYS"/>
</dbReference>
<dbReference type="InterPro" id="IPR016162">
    <property type="entry name" value="Ald_DH_N"/>
</dbReference>
<proteinExistence type="inferred from homology"/>
<keyword evidence="1 3" id="KW-0560">Oxidoreductase</keyword>
<dbReference type="EMBL" id="JBHSOW010000058">
    <property type="protein sequence ID" value="MFC5650520.1"/>
    <property type="molecule type" value="Genomic_DNA"/>
</dbReference>
<dbReference type="RefSeq" id="WP_379189082.1">
    <property type="nucleotide sequence ID" value="NZ_JBHSOW010000058.1"/>
</dbReference>
<organism evidence="5 6">
    <name type="scientific">Paenibacillus solisilvae</name>
    <dbReference type="NCBI Taxonomy" id="2486751"/>
    <lineage>
        <taxon>Bacteria</taxon>
        <taxon>Bacillati</taxon>
        <taxon>Bacillota</taxon>
        <taxon>Bacilli</taxon>
        <taxon>Bacillales</taxon>
        <taxon>Paenibacillaceae</taxon>
        <taxon>Paenibacillus</taxon>
    </lineage>
</organism>
<dbReference type="InterPro" id="IPR016161">
    <property type="entry name" value="Ald_DH/histidinol_DH"/>
</dbReference>
<comment type="caution">
    <text evidence="5">The sequence shown here is derived from an EMBL/GenBank/DDBJ whole genome shotgun (WGS) entry which is preliminary data.</text>
</comment>
<gene>
    <name evidence="5" type="ORF">ACFPYJ_15595</name>
</gene>
<dbReference type="NCBIfam" id="NF010000">
    <property type="entry name" value="PRK13473.1"/>
    <property type="match status" value="1"/>
</dbReference>
<protein>
    <submittedName>
        <fullName evidence="5">Gamma-aminobutyraldehyde dehydrogenase</fullName>
    </submittedName>
</protein>
<dbReference type="Proteomes" id="UP001596047">
    <property type="component" value="Unassembled WGS sequence"/>
</dbReference>
<sequence length="491" mass="53679">MIECYHSYIDGKWVQAERNFAVKNPATGEIIAEVDQCDEEHIEQAVAAARRAYSEWNALGPAGRSELLLKWSEILKERADEFARLETSQTGKPIIMTETFDIPFSIDNLRFFGAAARIMPGMATAEYVPGHQSSIRREPLGVVGLISPWNYPMNMAVWKLGPSLAAGNTVIIKPASLTPLTTIEMARAAHEAGIPPGVLNVVTGPGSVIGEALVKHPDVRMISITGDTQTGKRIMVQAASTVKKLHLELGGKAPFVVFADADMDAAIQGAAMGGFINSGQDCTAATRLYVESSIYEEFLSKLAERVTRIRVGLPMDPGTEMGSLISHEHRDRVDGFVQRAILTGAKVAVGGCRPDAPELADGAYYMPTVVYDVKQDSEIVQEEIFGPVLVVLPFEGEEEALRLANDTIYGLASSVWTRDVFKANRMSAGIQAGTVWINDHITIVSEMPHGGFKQSGFGKDMSLYALEDYTQIKHVMADLTGRVYKDWHYMK</sequence>